<reference evidence="1" key="1">
    <citation type="submission" date="2018-05" db="EMBL/GenBank/DDBJ databases">
        <authorList>
            <person name="Lanie J.A."/>
            <person name="Ng W.-L."/>
            <person name="Kazmierczak K.M."/>
            <person name="Andrzejewski T.M."/>
            <person name="Davidsen T.M."/>
            <person name="Wayne K.J."/>
            <person name="Tettelin H."/>
            <person name="Glass J.I."/>
            <person name="Rusch D."/>
            <person name="Podicherti R."/>
            <person name="Tsui H.-C.T."/>
            <person name="Winkler M.E."/>
        </authorList>
    </citation>
    <scope>NUCLEOTIDE SEQUENCE</scope>
</reference>
<sequence>MKIAILGATSQIAKDLILSFSKKNGTEFSLFARNIELLEEWVNNKNLN</sequence>
<protein>
    <recommendedName>
        <fullName evidence="2">Pyrroline-5-carboxylate reductase catalytic N-terminal domain-containing protein</fullName>
    </recommendedName>
</protein>
<dbReference type="AlphaFoldDB" id="A0A382Q1P8"/>
<feature type="non-terminal residue" evidence="1">
    <location>
        <position position="48"/>
    </location>
</feature>
<proteinExistence type="predicted"/>
<accession>A0A382Q1P8</accession>
<dbReference type="EMBL" id="UINC01110971">
    <property type="protein sequence ID" value="SVC78838.1"/>
    <property type="molecule type" value="Genomic_DNA"/>
</dbReference>
<name>A0A382Q1P8_9ZZZZ</name>
<organism evidence="1">
    <name type="scientific">marine metagenome</name>
    <dbReference type="NCBI Taxonomy" id="408172"/>
    <lineage>
        <taxon>unclassified sequences</taxon>
        <taxon>metagenomes</taxon>
        <taxon>ecological metagenomes</taxon>
    </lineage>
</organism>
<gene>
    <name evidence="1" type="ORF">METZ01_LOCUS331692</name>
</gene>
<evidence type="ECO:0000313" key="1">
    <source>
        <dbReference type="EMBL" id="SVC78838.1"/>
    </source>
</evidence>
<evidence type="ECO:0008006" key="2">
    <source>
        <dbReference type="Google" id="ProtNLM"/>
    </source>
</evidence>